<evidence type="ECO:0000313" key="2">
    <source>
        <dbReference type="EMBL" id="VDP55387.1"/>
    </source>
</evidence>
<proteinExistence type="predicted"/>
<dbReference type="InterPro" id="IPR036249">
    <property type="entry name" value="Thioredoxin-like_sf"/>
</dbReference>
<dbReference type="Proteomes" id="UP000050761">
    <property type="component" value="Unassembled WGS sequence"/>
</dbReference>
<evidence type="ECO:0000313" key="4">
    <source>
        <dbReference type="WBParaSite" id="HPBE_0002605301-mRNA-1"/>
    </source>
</evidence>
<dbReference type="PROSITE" id="PS50404">
    <property type="entry name" value="GST_NTER"/>
    <property type="match status" value="1"/>
</dbReference>
<dbReference type="GO" id="GO:0006749">
    <property type="term" value="P:glutathione metabolic process"/>
    <property type="evidence" value="ECO:0007669"/>
    <property type="project" value="TreeGrafter"/>
</dbReference>
<reference evidence="4" key="2">
    <citation type="submission" date="2019-09" db="UniProtKB">
        <authorList>
            <consortium name="WormBaseParasite"/>
        </authorList>
    </citation>
    <scope>IDENTIFICATION</scope>
</reference>
<accession>A0A183GTN3</accession>
<dbReference type="AlphaFoldDB" id="A0A183GTN3"/>
<dbReference type="GO" id="GO:0004364">
    <property type="term" value="F:glutathione transferase activity"/>
    <property type="evidence" value="ECO:0007669"/>
    <property type="project" value="TreeGrafter"/>
</dbReference>
<dbReference type="Gene3D" id="1.20.1050.130">
    <property type="match status" value="1"/>
</dbReference>
<dbReference type="PANTHER" id="PTHR11571">
    <property type="entry name" value="GLUTATHIONE S-TRANSFERASE"/>
    <property type="match status" value="1"/>
</dbReference>
<name>A0A183GTN3_HELPZ</name>
<evidence type="ECO:0000259" key="1">
    <source>
        <dbReference type="PROSITE" id="PS50404"/>
    </source>
</evidence>
<keyword evidence="3" id="KW-1185">Reference proteome</keyword>
<dbReference type="WBParaSite" id="HPBE_0002605301-mRNA-1">
    <property type="protein sequence ID" value="HPBE_0002605301-mRNA-1"/>
    <property type="gene ID" value="HPBE_0002605301"/>
</dbReference>
<dbReference type="OrthoDB" id="414243at2759"/>
<dbReference type="SUPFAM" id="SSF52833">
    <property type="entry name" value="Thioredoxin-like"/>
    <property type="match status" value="1"/>
</dbReference>
<dbReference type="InterPro" id="IPR050213">
    <property type="entry name" value="GST_superfamily"/>
</dbReference>
<gene>
    <name evidence="2" type="ORF">HPBE_LOCUS26054</name>
</gene>
<dbReference type="CDD" id="cd03039">
    <property type="entry name" value="GST_N_Sigma_like"/>
    <property type="match status" value="1"/>
</dbReference>
<feature type="domain" description="GST N-terminal" evidence="1">
    <location>
        <begin position="11"/>
        <end position="62"/>
    </location>
</feature>
<protein>
    <submittedName>
        <fullName evidence="4">GST N-terminal domain-containing protein</fullName>
    </submittedName>
</protein>
<reference evidence="2 3" key="1">
    <citation type="submission" date="2018-11" db="EMBL/GenBank/DDBJ databases">
        <authorList>
            <consortium name="Pathogen Informatics"/>
        </authorList>
    </citation>
    <scope>NUCLEOTIDE SEQUENCE [LARGE SCALE GENOMIC DNA]</scope>
</reference>
<sequence length="147" mass="18087">MRRYFYYTLKHSYALHYFDVRGRGEAIRLMFAYYDVPFEDHRISHEDWPKFKAGEGIIFQLVADARWTEMMRSPYERSPEPHLVFAQRFFEDLKRRSESVLWYKSMKQVKHKRLSHQHHLTLKPEQEQSSPCTRNDHFFFVERPVRV</sequence>
<dbReference type="InterPro" id="IPR004045">
    <property type="entry name" value="Glutathione_S-Trfase_N"/>
</dbReference>
<accession>A0A3P8DUI3</accession>
<organism evidence="3 4">
    <name type="scientific">Heligmosomoides polygyrus</name>
    <name type="common">Parasitic roundworm</name>
    <dbReference type="NCBI Taxonomy" id="6339"/>
    <lineage>
        <taxon>Eukaryota</taxon>
        <taxon>Metazoa</taxon>
        <taxon>Ecdysozoa</taxon>
        <taxon>Nematoda</taxon>
        <taxon>Chromadorea</taxon>
        <taxon>Rhabditida</taxon>
        <taxon>Rhabditina</taxon>
        <taxon>Rhabditomorpha</taxon>
        <taxon>Strongyloidea</taxon>
        <taxon>Heligmosomidae</taxon>
        <taxon>Heligmosomoides</taxon>
    </lineage>
</organism>
<dbReference type="EMBL" id="UZAH01039091">
    <property type="protein sequence ID" value="VDP55387.1"/>
    <property type="molecule type" value="Genomic_DNA"/>
</dbReference>
<evidence type="ECO:0000313" key="3">
    <source>
        <dbReference type="Proteomes" id="UP000050761"/>
    </source>
</evidence>